<dbReference type="RefSeq" id="WP_254474653.1">
    <property type="nucleotide sequence ID" value="NZ_CP113432.1"/>
</dbReference>
<dbReference type="InterPro" id="IPR001853">
    <property type="entry name" value="DSBA-like_thioredoxin_dom"/>
</dbReference>
<dbReference type="Proteomes" id="UP001163624">
    <property type="component" value="Chromosome"/>
</dbReference>
<dbReference type="PANTHER" id="PTHR13887">
    <property type="entry name" value="GLUTATHIONE S-TRANSFERASE KAPPA"/>
    <property type="match status" value="1"/>
</dbReference>
<protein>
    <submittedName>
        <fullName evidence="2">DsbA family protein</fullName>
    </submittedName>
</protein>
<feature type="domain" description="DSBA-like thioredoxin" evidence="1">
    <location>
        <begin position="8"/>
        <end position="200"/>
    </location>
</feature>
<dbReference type="CDD" id="cd03025">
    <property type="entry name" value="DsbA_FrnE_like"/>
    <property type="match status" value="1"/>
</dbReference>
<sequence length="211" mass="23358">MTSRLLYVMDPMCSWCWGFAPVARALVEQARAAGVPLALVMGGLRTGQGAALEPSTKRYILEHWHAVHDATGQPFRFEDALPDGFVYDTEPACRAVVSARRLDEDCAWALAGEIQKAFYAEGRDVTQASVLTELAERVGLPRIEFADAFDSQENHLTTLADFSWARDLGIAGFPTLLAERDGQLALLTNGYQPLEQLAPLLERWLERGRHA</sequence>
<dbReference type="Gene3D" id="3.40.30.10">
    <property type="entry name" value="Glutaredoxin"/>
    <property type="match status" value="1"/>
</dbReference>
<name>A0ABY6ZVT1_9PSED</name>
<accession>A0ABY6ZVT1</accession>
<organism evidence="2 3">
    <name type="scientific">Pseudomonas triclosanedens</name>
    <dbReference type="NCBI Taxonomy" id="2961893"/>
    <lineage>
        <taxon>Bacteria</taxon>
        <taxon>Pseudomonadati</taxon>
        <taxon>Pseudomonadota</taxon>
        <taxon>Gammaproteobacteria</taxon>
        <taxon>Pseudomonadales</taxon>
        <taxon>Pseudomonadaceae</taxon>
        <taxon>Pseudomonas</taxon>
    </lineage>
</organism>
<dbReference type="EMBL" id="CP113432">
    <property type="protein sequence ID" value="WAI48135.1"/>
    <property type="molecule type" value="Genomic_DNA"/>
</dbReference>
<dbReference type="Pfam" id="PF01323">
    <property type="entry name" value="DSBA"/>
    <property type="match status" value="1"/>
</dbReference>
<proteinExistence type="predicted"/>
<reference evidence="2" key="1">
    <citation type="submission" date="2022-11" db="EMBL/GenBank/DDBJ databases">
        <title>Pseudomonas triclosanedens sp. nov., a triclosan degrader isolated from activated sludge.</title>
        <authorList>
            <person name="Yin Y."/>
            <person name="Lu Z."/>
        </authorList>
    </citation>
    <scope>NUCLEOTIDE SEQUENCE</scope>
    <source>
        <strain evidence="2">ZM23</strain>
    </source>
</reference>
<dbReference type="Gene3D" id="1.10.472.60">
    <property type="entry name" value="putative protein disulfide isomerase domain"/>
    <property type="match status" value="1"/>
</dbReference>
<evidence type="ECO:0000313" key="2">
    <source>
        <dbReference type="EMBL" id="WAI48135.1"/>
    </source>
</evidence>
<dbReference type="PANTHER" id="PTHR13887:SF54">
    <property type="entry name" value="DSBA FAMILY PROTEIN"/>
    <property type="match status" value="1"/>
</dbReference>
<evidence type="ECO:0000313" key="3">
    <source>
        <dbReference type="Proteomes" id="UP001163624"/>
    </source>
</evidence>
<dbReference type="SUPFAM" id="SSF52833">
    <property type="entry name" value="Thioredoxin-like"/>
    <property type="match status" value="1"/>
</dbReference>
<keyword evidence="3" id="KW-1185">Reference proteome</keyword>
<gene>
    <name evidence="2" type="ORF">OU419_20555</name>
</gene>
<dbReference type="InterPro" id="IPR036249">
    <property type="entry name" value="Thioredoxin-like_sf"/>
</dbReference>
<evidence type="ECO:0000259" key="1">
    <source>
        <dbReference type="Pfam" id="PF01323"/>
    </source>
</evidence>